<feature type="non-terminal residue" evidence="6">
    <location>
        <position position="1"/>
    </location>
</feature>
<dbReference type="PANTHER" id="PTHR33572">
    <property type="entry name" value="SPORE DEVELOPMENT REGULATOR VOSA"/>
    <property type="match status" value="1"/>
</dbReference>
<dbReference type="InterPro" id="IPR021740">
    <property type="entry name" value="Velvet"/>
</dbReference>
<sequence length="303" mass="32738">NSNIASIGRPHTFVTGPLAPCTVRMELEEIQKPDLGRKFARKDKRPLDPPPVILCRFFESLSGPDGRHIEVEMPPAIPSLGAVCHLDLFPVPSGFYQEASSGTVPSLRGATTPNYDIAQIVTSSASATLPSEPSTLVPYAGDPSTFHGAHVVPDPAAVTQWQEAAIPAAQTLERDIVATFGDFQIRESSKCSDALSGTTSTHAEVIDYKGKKSAVFVFSDVAVKSEGTFVLRYRLFNILSKVATGSPAPALAECFGGPFKIYSSKEFPGLQASTELTKSLALYGVRVNMRETPRRRRRDSEMP</sequence>
<evidence type="ECO:0000256" key="3">
    <source>
        <dbReference type="ARBA" id="ARBA00023163"/>
    </source>
</evidence>
<evidence type="ECO:0000313" key="6">
    <source>
        <dbReference type="EMBL" id="OSD00527.1"/>
    </source>
</evidence>
<dbReference type="Proteomes" id="UP000193067">
    <property type="component" value="Unassembled WGS sequence"/>
</dbReference>
<dbReference type="EMBL" id="KZ084118">
    <property type="protein sequence ID" value="OSD00527.1"/>
    <property type="molecule type" value="Genomic_DNA"/>
</dbReference>
<evidence type="ECO:0000259" key="5">
    <source>
        <dbReference type="PROSITE" id="PS51821"/>
    </source>
</evidence>
<evidence type="ECO:0000313" key="7">
    <source>
        <dbReference type="Proteomes" id="UP000193067"/>
    </source>
</evidence>
<dbReference type="AlphaFoldDB" id="A0A1Y2IHG0"/>
<gene>
    <name evidence="6" type="ORF">PYCCODRAFT_1356135</name>
</gene>
<feature type="non-terminal residue" evidence="6">
    <location>
        <position position="303"/>
    </location>
</feature>
<dbReference type="GO" id="GO:0005634">
    <property type="term" value="C:nucleus"/>
    <property type="evidence" value="ECO:0007669"/>
    <property type="project" value="UniProtKB-SubCell"/>
</dbReference>
<proteinExistence type="predicted"/>
<dbReference type="PROSITE" id="PS51821">
    <property type="entry name" value="VELVET"/>
    <property type="match status" value="1"/>
</dbReference>
<keyword evidence="4" id="KW-0539">Nucleus</keyword>
<reference evidence="6 7" key="1">
    <citation type="journal article" date="2015" name="Biotechnol. Biofuels">
        <title>Enhanced degradation of softwood versus hardwood by the white-rot fungus Pycnoporus coccineus.</title>
        <authorList>
            <person name="Couturier M."/>
            <person name="Navarro D."/>
            <person name="Chevret D."/>
            <person name="Henrissat B."/>
            <person name="Piumi F."/>
            <person name="Ruiz-Duenas F.J."/>
            <person name="Martinez A.T."/>
            <person name="Grigoriev I.V."/>
            <person name="Riley R."/>
            <person name="Lipzen A."/>
            <person name="Berrin J.G."/>
            <person name="Master E.R."/>
            <person name="Rosso M.N."/>
        </authorList>
    </citation>
    <scope>NUCLEOTIDE SEQUENCE [LARGE SCALE GENOMIC DNA]</scope>
    <source>
        <strain evidence="6 7">BRFM310</strain>
    </source>
</reference>
<feature type="domain" description="Velvet" evidence="5">
    <location>
        <begin position="20"/>
        <end position="290"/>
    </location>
</feature>
<evidence type="ECO:0000256" key="1">
    <source>
        <dbReference type="ARBA" id="ARBA00004123"/>
    </source>
</evidence>
<organism evidence="6 7">
    <name type="scientific">Trametes coccinea (strain BRFM310)</name>
    <name type="common">Pycnoporus coccineus</name>
    <dbReference type="NCBI Taxonomy" id="1353009"/>
    <lineage>
        <taxon>Eukaryota</taxon>
        <taxon>Fungi</taxon>
        <taxon>Dikarya</taxon>
        <taxon>Basidiomycota</taxon>
        <taxon>Agaricomycotina</taxon>
        <taxon>Agaricomycetes</taxon>
        <taxon>Polyporales</taxon>
        <taxon>Polyporaceae</taxon>
        <taxon>Trametes</taxon>
    </lineage>
</organism>
<dbReference type="PANTHER" id="PTHR33572:SF3">
    <property type="entry name" value="VELVET COMPLEX SUBUNIT B"/>
    <property type="match status" value="1"/>
</dbReference>
<dbReference type="Gene3D" id="2.60.40.3960">
    <property type="entry name" value="Velvet domain"/>
    <property type="match status" value="1"/>
</dbReference>
<evidence type="ECO:0000256" key="2">
    <source>
        <dbReference type="ARBA" id="ARBA00023015"/>
    </source>
</evidence>
<name>A0A1Y2IHG0_TRAC3</name>
<dbReference type="InterPro" id="IPR037525">
    <property type="entry name" value="Velvet_dom"/>
</dbReference>
<dbReference type="OrthoDB" id="5599552at2759"/>
<keyword evidence="3" id="KW-0804">Transcription</keyword>
<accession>A0A1Y2IHG0</accession>
<evidence type="ECO:0000256" key="4">
    <source>
        <dbReference type="ARBA" id="ARBA00023242"/>
    </source>
</evidence>
<keyword evidence="2" id="KW-0805">Transcription regulation</keyword>
<comment type="subcellular location">
    <subcellularLocation>
        <location evidence="1">Nucleus</location>
    </subcellularLocation>
</comment>
<dbReference type="Pfam" id="PF11754">
    <property type="entry name" value="Velvet"/>
    <property type="match status" value="1"/>
</dbReference>
<keyword evidence="7" id="KW-1185">Reference proteome</keyword>
<dbReference type="InterPro" id="IPR038491">
    <property type="entry name" value="Velvet_dom_sf"/>
</dbReference>
<protein>
    <recommendedName>
        <fullName evidence="5">Velvet domain-containing protein</fullName>
    </recommendedName>
</protein>